<proteinExistence type="predicted"/>
<reference evidence="2" key="1">
    <citation type="submission" date="2020-10" db="EMBL/GenBank/DDBJ databases">
        <title>CRESS DNA virus dark matter in the feces of wild birds.</title>
        <authorList>
            <person name="Yang S."/>
            <person name="Zhang W."/>
        </authorList>
    </citation>
    <scope>NUCLEOTIDE SEQUENCE</scope>
    <source>
        <strain evidence="2">Gbt105gen8</strain>
    </source>
</reference>
<dbReference type="EMBL" id="MW183010">
    <property type="protein sequence ID" value="QVW56565.1"/>
    <property type="molecule type" value="Genomic_DNA"/>
</dbReference>
<evidence type="ECO:0000313" key="2">
    <source>
        <dbReference type="EMBL" id="QVW56565.1"/>
    </source>
</evidence>
<protein>
    <submittedName>
        <fullName evidence="2">Putative capsid protein</fullName>
    </submittedName>
</protein>
<sequence length="270" mass="29644">MSKRTILNTTSRKKQDNMLSFSNTNGAGASQTVAAGSLFVNGSTGYAMSVFCPTARSFITAGSTGSIVDVSDRNAMTCYMRGYSENLRIQTSSPLPWLWRRICFTTKGGSFTQPATGDTAPTQTVQPYSDTSIGMARKWFNLQVNNSPNTVAAYNGIIFKGTFGYDWNDVITAKTDQTRITVKSDVTRRIITGNNSGHFSERKLWYPMNRNLVYDDDEQGAAEIPSYYSTGAKPGMGDYFIVDYVVPGVGGTSSDVINLNCTATLYWHEK</sequence>
<name>A0A8E7G238_9VIRU</name>
<evidence type="ECO:0000256" key="1">
    <source>
        <dbReference type="SAM" id="MobiDB-lite"/>
    </source>
</evidence>
<feature type="compositionally biased region" description="Polar residues" evidence="1">
    <location>
        <begin position="1"/>
        <end position="10"/>
    </location>
</feature>
<organism evidence="2">
    <name type="scientific">Turdus hortulorum Genomoviridae sp</name>
    <dbReference type="NCBI Taxonomy" id="2814995"/>
    <lineage>
        <taxon>Viruses</taxon>
        <taxon>Monodnaviria</taxon>
        <taxon>Shotokuvirae</taxon>
        <taxon>Cressdnaviricota</taxon>
        <taxon>Repensiviricetes</taxon>
        <taxon>Geplafuvirales</taxon>
        <taxon>Genomoviridae</taxon>
    </lineage>
</organism>
<feature type="region of interest" description="Disordered" evidence="1">
    <location>
        <begin position="1"/>
        <end position="22"/>
    </location>
</feature>
<accession>A0A8E7G238</accession>